<comment type="caution">
    <text evidence="6">The sequence shown here is derived from an EMBL/GenBank/DDBJ whole genome shotgun (WGS) entry which is preliminary data.</text>
</comment>
<name>A0A1F7JN49_9BACT</name>
<organism evidence="6 7">
    <name type="scientific">Candidatus Roizmanbacteria bacterium RIFCSPLOWO2_02_FULL_38_10</name>
    <dbReference type="NCBI Taxonomy" id="1802074"/>
    <lineage>
        <taxon>Bacteria</taxon>
        <taxon>Candidatus Roizmaniibacteriota</taxon>
    </lineage>
</organism>
<dbReference type="Pfam" id="PF04193">
    <property type="entry name" value="PQ-loop"/>
    <property type="match status" value="1"/>
</dbReference>
<evidence type="ECO:0000313" key="6">
    <source>
        <dbReference type="EMBL" id="OGK57034.1"/>
    </source>
</evidence>
<dbReference type="NCBIfam" id="NF037968">
    <property type="entry name" value="SemiSWEET_2"/>
    <property type="match status" value="1"/>
</dbReference>
<feature type="transmembrane region" description="Helical" evidence="5">
    <location>
        <begin position="6"/>
        <end position="26"/>
    </location>
</feature>
<dbReference type="STRING" id="1802074.A3J15_01570"/>
<dbReference type="Proteomes" id="UP000176376">
    <property type="component" value="Unassembled WGS sequence"/>
</dbReference>
<comment type="subcellular location">
    <subcellularLocation>
        <location evidence="1">Membrane</location>
        <topology evidence="1">Multi-pass membrane protein</topology>
    </subcellularLocation>
</comment>
<evidence type="ECO:0008006" key="8">
    <source>
        <dbReference type="Google" id="ProtNLM"/>
    </source>
</evidence>
<keyword evidence="2 5" id="KW-0812">Transmembrane</keyword>
<feature type="transmembrane region" description="Helical" evidence="5">
    <location>
        <begin position="64"/>
        <end position="81"/>
    </location>
</feature>
<evidence type="ECO:0000313" key="7">
    <source>
        <dbReference type="Proteomes" id="UP000176376"/>
    </source>
</evidence>
<dbReference type="InterPro" id="IPR047662">
    <property type="entry name" value="SemiSWEET"/>
</dbReference>
<evidence type="ECO:0000256" key="5">
    <source>
        <dbReference type="SAM" id="Phobius"/>
    </source>
</evidence>
<dbReference type="EMBL" id="MGAY01000015">
    <property type="protein sequence ID" value="OGK57034.1"/>
    <property type="molecule type" value="Genomic_DNA"/>
</dbReference>
<evidence type="ECO:0000256" key="3">
    <source>
        <dbReference type="ARBA" id="ARBA00022989"/>
    </source>
</evidence>
<gene>
    <name evidence="6" type="ORF">A3J15_01570</name>
</gene>
<dbReference type="SMART" id="SM00679">
    <property type="entry name" value="CTNS"/>
    <property type="match status" value="1"/>
</dbReference>
<evidence type="ECO:0000256" key="2">
    <source>
        <dbReference type="ARBA" id="ARBA00022692"/>
    </source>
</evidence>
<dbReference type="AlphaFoldDB" id="A0A1F7JN49"/>
<evidence type="ECO:0000256" key="1">
    <source>
        <dbReference type="ARBA" id="ARBA00004141"/>
    </source>
</evidence>
<proteinExistence type="predicted"/>
<protein>
    <recommendedName>
        <fullName evidence="8">Glutathione synthetase</fullName>
    </recommendedName>
</protein>
<keyword evidence="4 5" id="KW-0472">Membrane</keyword>
<keyword evidence="3 5" id="KW-1133">Transmembrane helix</keyword>
<sequence>MNENTILLIGYLAAILTTISFIPQALKTIRDKDTKAISLPMYTLFSLGIFLWFIYGIFIKSTPIIFANFITLILTLTICSLKMKHG</sequence>
<accession>A0A1F7JN49</accession>
<dbReference type="GO" id="GO:0016020">
    <property type="term" value="C:membrane"/>
    <property type="evidence" value="ECO:0007669"/>
    <property type="project" value="UniProtKB-SubCell"/>
</dbReference>
<dbReference type="InterPro" id="IPR006603">
    <property type="entry name" value="PQ-loop_rpt"/>
</dbReference>
<feature type="transmembrane region" description="Helical" evidence="5">
    <location>
        <begin position="38"/>
        <end position="58"/>
    </location>
</feature>
<reference evidence="6 7" key="1">
    <citation type="journal article" date="2016" name="Nat. Commun.">
        <title>Thousands of microbial genomes shed light on interconnected biogeochemical processes in an aquifer system.</title>
        <authorList>
            <person name="Anantharaman K."/>
            <person name="Brown C.T."/>
            <person name="Hug L.A."/>
            <person name="Sharon I."/>
            <person name="Castelle C.J."/>
            <person name="Probst A.J."/>
            <person name="Thomas B.C."/>
            <person name="Singh A."/>
            <person name="Wilkins M.J."/>
            <person name="Karaoz U."/>
            <person name="Brodie E.L."/>
            <person name="Williams K.H."/>
            <person name="Hubbard S.S."/>
            <person name="Banfield J.F."/>
        </authorList>
    </citation>
    <scope>NUCLEOTIDE SEQUENCE [LARGE SCALE GENOMIC DNA]</scope>
</reference>
<dbReference type="Gene3D" id="1.20.1280.290">
    <property type="match status" value="1"/>
</dbReference>
<dbReference type="GO" id="GO:0051119">
    <property type="term" value="F:sugar transmembrane transporter activity"/>
    <property type="evidence" value="ECO:0007669"/>
    <property type="project" value="InterPro"/>
</dbReference>
<evidence type="ECO:0000256" key="4">
    <source>
        <dbReference type="ARBA" id="ARBA00023136"/>
    </source>
</evidence>